<dbReference type="InterPro" id="IPR001163">
    <property type="entry name" value="Sm_dom_euk/arc"/>
</dbReference>
<dbReference type="GO" id="GO:0000398">
    <property type="term" value="P:mRNA splicing, via spliceosome"/>
    <property type="evidence" value="ECO:0007669"/>
    <property type="project" value="TreeGrafter"/>
</dbReference>
<evidence type="ECO:0000256" key="5">
    <source>
        <dbReference type="ARBA" id="ARBA00022664"/>
    </source>
</evidence>
<comment type="subcellular location">
    <subcellularLocation>
        <location evidence="2">Cytoplasm</location>
    </subcellularLocation>
    <subcellularLocation>
        <location evidence="1">Nucleus</location>
    </subcellularLocation>
</comment>
<keyword evidence="7" id="KW-0508">mRNA splicing</keyword>
<dbReference type="InterPro" id="IPR050914">
    <property type="entry name" value="snRNP_SmB/NAA38-like"/>
</dbReference>
<dbReference type="OMA" id="HDERIMI"/>
<keyword evidence="6" id="KW-0694">RNA-binding</keyword>
<evidence type="ECO:0000256" key="4">
    <source>
        <dbReference type="ARBA" id="ARBA00022490"/>
    </source>
</evidence>
<dbReference type="OrthoDB" id="2020720at2759"/>
<dbReference type="CDD" id="cd01717">
    <property type="entry name" value="Sm_B"/>
    <property type="match status" value="1"/>
</dbReference>
<dbReference type="PANTHER" id="PTHR10701">
    <property type="entry name" value="SMALL NUCLEAR RIBONUCLEOPROTEIN-ASSOCIATED PROTEIN B AND N"/>
    <property type="match status" value="1"/>
</dbReference>
<evidence type="ECO:0000313" key="13">
    <source>
        <dbReference type="EMBL" id="EEQ36242.1"/>
    </source>
</evidence>
<dbReference type="HOGENOM" id="CLU_076902_4_2_1"/>
<reference evidence="13 14" key="1">
    <citation type="journal article" date="2009" name="Nature">
        <title>Evolution of pathogenicity and sexual reproduction in eight Candida genomes.</title>
        <authorList>
            <person name="Butler G."/>
            <person name="Rasmussen M.D."/>
            <person name="Lin M.F."/>
            <person name="Santos M.A."/>
            <person name="Sakthikumar S."/>
            <person name="Munro C.A."/>
            <person name="Rheinbay E."/>
            <person name="Grabherr M."/>
            <person name="Forche A."/>
            <person name="Reedy J.L."/>
            <person name="Agrafioti I."/>
            <person name="Arnaud M.B."/>
            <person name="Bates S."/>
            <person name="Brown A.J."/>
            <person name="Brunke S."/>
            <person name="Costanzo M.C."/>
            <person name="Fitzpatrick D.A."/>
            <person name="de Groot P.W."/>
            <person name="Harris D."/>
            <person name="Hoyer L.L."/>
            <person name="Hube B."/>
            <person name="Klis F.M."/>
            <person name="Kodira C."/>
            <person name="Lennard N."/>
            <person name="Logue M.E."/>
            <person name="Martin R."/>
            <person name="Neiman A.M."/>
            <person name="Nikolaou E."/>
            <person name="Quail M.A."/>
            <person name="Quinn J."/>
            <person name="Santos M.C."/>
            <person name="Schmitzberger F.F."/>
            <person name="Sherlock G."/>
            <person name="Shah P."/>
            <person name="Silverstein K.A."/>
            <person name="Skrzypek M.S."/>
            <person name="Soll D."/>
            <person name="Staggs R."/>
            <person name="Stansfield I."/>
            <person name="Stumpf M.P."/>
            <person name="Sudbery P.E."/>
            <person name="Srikantha T."/>
            <person name="Zeng Q."/>
            <person name="Berman J."/>
            <person name="Berriman M."/>
            <person name="Heitman J."/>
            <person name="Gow N.A."/>
            <person name="Lorenz M.C."/>
            <person name="Birren B.W."/>
            <person name="Kellis M."/>
            <person name="Cuomo C.A."/>
        </authorList>
    </citation>
    <scope>NUCLEOTIDE SEQUENCE [LARGE SCALE GENOMIC DNA]</scope>
    <source>
        <strain evidence="13 14">ATCC 42720</strain>
    </source>
</reference>
<dbReference type="VEuPathDB" id="FungiDB:CLUG_00365"/>
<dbReference type="InParanoid" id="C4XWP2"/>
<proteinExistence type="inferred from homology"/>
<feature type="region of interest" description="Disordered" evidence="11">
    <location>
        <begin position="135"/>
        <end position="164"/>
    </location>
</feature>
<evidence type="ECO:0000256" key="8">
    <source>
        <dbReference type="ARBA" id="ARBA00023242"/>
    </source>
</evidence>
<dbReference type="PROSITE" id="PS52002">
    <property type="entry name" value="SM"/>
    <property type="match status" value="1"/>
</dbReference>
<dbReference type="GO" id="GO:0003723">
    <property type="term" value="F:RNA binding"/>
    <property type="evidence" value="ECO:0007669"/>
    <property type="project" value="UniProtKB-KW"/>
</dbReference>
<evidence type="ECO:0000256" key="1">
    <source>
        <dbReference type="ARBA" id="ARBA00004123"/>
    </source>
</evidence>
<dbReference type="GO" id="GO:0046540">
    <property type="term" value="C:U4/U6 x U5 tri-snRNP complex"/>
    <property type="evidence" value="ECO:0007669"/>
    <property type="project" value="TreeGrafter"/>
</dbReference>
<dbReference type="GO" id="GO:0071013">
    <property type="term" value="C:catalytic step 2 spliceosome"/>
    <property type="evidence" value="ECO:0007669"/>
    <property type="project" value="TreeGrafter"/>
</dbReference>
<dbReference type="GO" id="GO:0070990">
    <property type="term" value="F:snRNP binding"/>
    <property type="evidence" value="ECO:0007669"/>
    <property type="project" value="TreeGrafter"/>
</dbReference>
<dbReference type="InterPro" id="IPR010920">
    <property type="entry name" value="LSM_dom_sf"/>
</dbReference>
<evidence type="ECO:0000256" key="6">
    <source>
        <dbReference type="ARBA" id="ARBA00022884"/>
    </source>
</evidence>
<evidence type="ECO:0000256" key="3">
    <source>
        <dbReference type="ARBA" id="ARBA00009123"/>
    </source>
</evidence>
<dbReference type="Proteomes" id="UP000007703">
    <property type="component" value="Unassembled WGS sequence"/>
</dbReference>
<keyword evidence="5" id="KW-0507">mRNA processing</keyword>
<evidence type="ECO:0000256" key="11">
    <source>
        <dbReference type="SAM" id="MobiDB-lite"/>
    </source>
</evidence>
<name>C4XWP2_CLAL4</name>
<dbReference type="GO" id="GO:0005686">
    <property type="term" value="C:U2 snRNP"/>
    <property type="evidence" value="ECO:0007669"/>
    <property type="project" value="TreeGrafter"/>
</dbReference>
<gene>
    <name evidence="13" type="ORF">CLUG_00365</name>
</gene>
<dbReference type="GO" id="GO:0005737">
    <property type="term" value="C:cytoplasm"/>
    <property type="evidence" value="ECO:0007669"/>
    <property type="project" value="UniProtKB-SubCell"/>
</dbReference>
<dbReference type="PANTHER" id="PTHR10701:SF0">
    <property type="entry name" value="SMALL NUCLEAR RIBONUCLEOPROTEIN-ASSOCIATED PROTEIN B"/>
    <property type="match status" value="1"/>
</dbReference>
<comment type="similarity">
    <text evidence="3">Belongs to the snRNP SmB/SmN family.</text>
</comment>
<dbReference type="Gene3D" id="2.30.30.100">
    <property type="match status" value="1"/>
</dbReference>
<dbReference type="STRING" id="306902.C4XWP2"/>
<dbReference type="SMART" id="SM00651">
    <property type="entry name" value="Sm"/>
    <property type="match status" value="1"/>
</dbReference>
<dbReference type="GO" id="GO:0071004">
    <property type="term" value="C:U2-type prespliceosome"/>
    <property type="evidence" value="ECO:0007669"/>
    <property type="project" value="TreeGrafter"/>
</dbReference>
<dbReference type="SUPFAM" id="SSF50182">
    <property type="entry name" value="Sm-like ribonucleoproteins"/>
    <property type="match status" value="1"/>
</dbReference>
<feature type="domain" description="Sm" evidence="12">
    <location>
        <begin position="39"/>
        <end position="130"/>
    </location>
</feature>
<sequence>MVWVPRRAIWCTHVSCLHRLTKHRRNIRFPTMSAPVSVTKKTKMADLINFRLQISTLDGRSFTGQLLAFDKHMNLVLADTEEARTTKKSYQELAKAKVGSQVKVNEDKRFLGLIILRGEQVVSVVIKSGPTADIKKRMSQLKQSRPVKTPVSQKEKLKGPAKAR</sequence>
<protein>
    <recommendedName>
        <fullName evidence="10">Sm protein B</fullName>
    </recommendedName>
</protein>
<accession>C4XWP2</accession>
<keyword evidence="8" id="KW-0539">Nucleus</keyword>
<dbReference type="GeneID" id="8500093"/>
<dbReference type="FunCoup" id="C4XWP2">
    <property type="interactions" value="370"/>
</dbReference>
<dbReference type="InterPro" id="IPR047575">
    <property type="entry name" value="Sm"/>
</dbReference>
<evidence type="ECO:0000259" key="12">
    <source>
        <dbReference type="PROSITE" id="PS52002"/>
    </source>
</evidence>
<dbReference type="GO" id="GO:0005685">
    <property type="term" value="C:U1 snRNP"/>
    <property type="evidence" value="ECO:0007669"/>
    <property type="project" value="TreeGrafter"/>
</dbReference>
<keyword evidence="4" id="KW-0963">Cytoplasm</keyword>
<dbReference type="GO" id="GO:0005687">
    <property type="term" value="C:U4 snRNP"/>
    <property type="evidence" value="ECO:0007669"/>
    <property type="project" value="TreeGrafter"/>
</dbReference>
<evidence type="ECO:0000256" key="7">
    <source>
        <dbReference type="ARBA" id="ARBA00023187"/>
    </source>
</evidence>
<dbReference type="Pfam" id="PF01423">
    <property type="entry name" value="LSM"/>
    <property type="match status" value="1"/>
</dbReference>
<keyword evidence="9" id="KW-0687">Ribonucleoprotein</keyword>
<dbReference type="GO" id="GO:0005682">
    <property type="term" value="C:U5 snRNP"/>
    <property type="evidence" value="ECO:0007669"/>
    <property type="project" value="TreeGrafter"/>
</dbReference>
<dbReference type="EMBL" id="CH408076">
    <property type="protein sequence ID" value="EEQ36242.1"/>
    <property type="molecule type" value="Genomic_DNA"/>
</dbReference>
<evidence type="ECO:0000313" key="14">
    <source>
        <dbReference type="Proteomes" id="UP000007703"/>
    </source>
</evidence>
<evidence type="ECO:0000256" key="2">
    <source>
        <dbReference type="ARBA" id="ARBA00004496"/>
    </source>
</evidence>
<dbReference type="AlphaFoldDB" id="C4XWP2"/>
<dbReference type="KEGG" id="clu:CLUG_00365"/>
<evidence type="ECO:0000256" key="10">
    <source>
        <dbReference type="ARBA" id="ARBA00041355"/>
    </source>
</evidence>
<evidence type="ECO:0000256" key="9">
    <source>
        <dbReference type="ARBA" id="ARBA00023274"/>
    </source>
</evidence>
<organism evidence="13 14">
    <name type="scientific">Clavispora lusitaniae (strain ATCC 42720)</name>
    <name type="common">Yeast</name>
    <name type="synonym">Candida lusitaniae</name>
    <dbReference type="NCBI Taxonomy" id="306902"/>
    <lineage>
        <taxon>Eukaryota</taxon>
        <taxon>Fungi</taxon>
        <taxon>Dikarya</taxon>
        <taxon>Ascomycota</taxon>
        <taxon>Saccharomycotina</taxon>
        <taxon>Pichiomycetes</taxon>
        <taxon>Metschnikowiaceae</taxon>
        <taxon>Clavispora</taxon>
    </lineage>
</organism>